<evidence type="ECO:0000313" key="4">
    <source>
        <dbReference type="Proteomes" id="UP001596547"/>
    </source>
</evidence>
<evidence type="ECO:0000259" key="2">
    <source>
        <dbReference type="Pfam" id="PF01266"/>
    </source>
</evidence>
<dbReference type="GeneID" id="79315383"/>
<reference evidence="3 4" key="1">
    <citation type="journal article" date="2019" name="Int. J. Syst. Evol. Microbiol.">
        <title>The Global Catalogue of Microorganisms (GCM) 10K type strain sequencing project: providing services to taxonomists for standard genome sequencing and annotation.</title>
        <authorList>
            <consortium name="The Broad Institute Genomics Platform"/>
            <consortium name="The Broad Institute Genome Sequencing Center for Infectious Disease"/>
            <person name="Wu L."/>
            <person name="Ma J."/>
        </authorList>
    </citation>
    <scope>NUCLEOTIDE SEQUENCE [LARGE SCALE GENOMIC DNA]</scope>
    <source>
        <strain evidence="3 4">PSR21</strain>
    </source>
</reference>
<accession>A0ABD6AD60</accession>
<dbReference type="PANTHER" id="PTHR13847:SF287">
    <property type="entry name" value="FAD-DEPENDENT OXIDOREDUCTASE DOMAIN-CONTAINING PROTEIN 1"/>
    <property type="match status" value="1"/>
</dbReference>
<feature type="domain" description="FAD dependent oxidoreductase" evidence="2">
    <location>
        <begin position="2"/>
        <end position="351"/>
    </location>
</feature>
<dbReference type="RefSeq" id="WP_276302830.1">
    <property type="nucleotide sequence ID" value="NZ_CP119992.1"/>
</dbReference>
<gene>
    <name evidence="3" type="ORF">ACFQPE_14195</name>
</gene>
<keyword evidence="1 3" id="KW-0560">Oxidoreductase</keyword>
<name>A0ABD6AD60_9EURY</name>
<dbReference type="AlphaFoldDB" id="A0ABD6AD60"/>
<dbReference type="Gene3D" id="3.30.9.10">
    <property type="entry name" value="D-Amino Acid Oxidase, subunit A, domain 2"/>
    <property type="match status" value="1"/>
</dbReference>
<protein>
    <submittedName>
        <fullName evidence="3">NAD(P)/FAD-dependent oxidoreductase</fullName>
        <ecNumber evidence="3">1.-.-.-</ecNumber>
    </submittedName>
</protein>
<dbReference type="Gene3D" id="3.50.50.60">
    <property type="entry name" value="FAD/NAD(P)-binding domain"/>
    <property type="match status" value="1"/>
</dbReference>
<dbReference type="InterPro" id="IPR006076">
    <property type="entry name" value="FAD-dep_OxRdtase"/>
</dbReference>
<dbReference type="PRINTS" id="PR00420">
    <property type="entry name" value="RNGMNOXGNASE"/>
</dbReference>
<keyword evidence="4" id="KW-1185">Reference proteome</keyword>
<sequence length="382" mass="40664">MDAVVVGGGIVGLASAYYLAERGAEVVVCEKGSLGGGSTERSAGGIRAQFSTPINVELSLASMAVWRTFEEEFDAELAYRRPGYLFLAREPATADAFREQVAMQNDLGVPSRVLDPDDAREHCPELRAESFRLATYSPTDGFADPHLALQGFARAASEAGAEIRTRTAVTAVRRDGDAVTGAETDAGRLDADVVVNAAGPWAREVAATAGVDLPVAPRRRQMLVVDPETAVPESVPLTIDLDTGAYFRPEREGAALVGGHFSADDPDRDPDAYRRSFDLDWATTAVERAGDAARYFGPKTRIGRGWAGLYAVTPDHHPIVEETLPGLVSAVGFSGHGFQHAPATGRIVAELALDGEASLVDVSALGSDRFERAELIEERNVA</sequence>
<proteinExistence type="predicted"/>
<organism evidence="3 4">
    <name type="scientific">Halomarina halobia</name>
    <dbReference type="NCBI Taxonomy" id="3033386"/>
    <lineage>
        <taxon>Archaea</taxon>
        <taxon>Methanobacteriati</taxon>
        <taxon>Methanobacteriota</taxon>
        <taxon>Stenosarchaea group</taxon>
        <taxon>Halobacteria</taxon>
        <taxon>Halobacteriales</taxon>
        <taxon>Natronomonadaceae</taxon>
        <taxon>Halomarina</taxon>
    </lineage>
</organism>
<comment type="caution">
    <text evidence="3">The sequence shown here is derived from an EMBL/GenBank/DDBJ whole genome shotgun (WGS) entry which is preliminary data.</text>
</comment>
<dbReference type="Proteomes" id="UP001596547">
    <property type="component" value="Unassembled WGS sequence"/>
</dbReference>
<dbReference type="InterPro" id="IPR036188">
    <property type="entry name" value="FAD/NAD-bd_sf"/>
</dbReference>
<dbReference type="EC" id="1.-.-.-" evidence="3"/>
<evidence type="ECO:0000313" key="3">
    <source>
        <dbReference type="EMBL" id="MFC7317934.1"/>
    </source>
</evidence>
<dbReference type="PANTHER" id="PTHR13847">
    <property type="entry name" value="SARCOSINE DEHYDROGENASE-RELATED"/>
    <property type="match status" value="1"/>
</dbReference>
<dbReference type="GO" id="GO:0016491">
    <property type="term" value="F:oxidoreductase activity"/>
    <property type="evidence" value="ECO:0007669"/>
    <property type="project" value="UniProtKB-KW"/>
</dbReference>
<dbReference type="SUPFAM" id="SSF51905">
    <property type="entry name" value="FAD/NAD(P)-binding domain"/>
    <property type="match status" value="1"/>
</dbReference>
<evidence type="ECO:0000256" key="1">
    <source>
        <dbReference type="ARBA" id="ARBA00023002"/>
    </source>
</evidence>
<dbReference type="Pfam" id="PF01266">
    <property type="entry name" value="DAO"/>
    <property type="match status" value="1"/>
</dbReference>
<dbReference type="EMBL" id="JBHTBF010000002">
    <property type="protein sequence ID" value="MFC7317934.1"/>
    <property type="molecule type" value="Genomic_DNA"/>
</dbReference>